<comment type="caution">
    <text evidence="1">The sequence shown here is derived from an EMBL/GenBank/DDBJ whole genome shotgun (WGS) entry which is preliminary data.</text>
</comment>
<sequence>MPRLPKTYKDTPVLPFTSQAEWRRWLEKNHTTCNALWICYAKKSAGIPSITYSEALEEALCFGWIDGQAASLSETHYLQRYTPRRKRSLWSRINRGKAEALIASGRMQPAGLREVEAARADGRWENAYASSTTIEIPQILRHAFDSSPVAAAAFARLDSRNRYAILYRLTHAKREETRQRLVGQFVAMLEEDRTIHPPATRRKPATG</sequence>
<dbReference type="InParanoid" id="A0A146GDC3"/>
<dbReference type="STRING" id="690879.TSACC_22953"/>
<gene>
    <name evidence="1" type="ORF">TSACC_22953</name>
</gene>
<proteinExistence type="predicted"/>
<keyword evidence="2" id="KW-1185">Reference proteome</keyword>
<accession>A0A146GDC3</accession>
<dbReference type="EMBL" id="BDCO01000002">
    <property type="protein sequence ID" value="GAT34528.1"/>
    <property type="molecule type" value="Genomic_DNA"/>
</dbReference>
<evidence type="ECO:0000313" key="2">
    <source>
        <dbReference type="Proteomes" id="UP000076023"/>
    </source>
</evidence>
<dbReference type="AlphaFoldDB" id="A0A146GDC3"/>
<dbReference type="Pfam" id="PF13376">
    <property type="entry name" value="OmdA"/>
    <property type="match status" value="1"/>
</dbReference>
<evidence type="ECO:0008006" key="3">
    <source>
        <dbReference type="Google" id="ProtNLM"/>
    </source>
</evidence>
<reference evidence="2" key="1">
    <citation type="journal article" date="2017" name="Genome Announc.">
        <title>Draft Genome Sequence of Terrimicrobium sacchariphilum NM-5T, a Facultative Anaerobic Soil Bacterium of the Class Spartobacteria.</title>
        <authorList>
            <person name="Qiu Y.L."/>
            <person name="Tourlousse D.M."/>
            <person name="Matsuura N."/>
            <person name="Ohashi A."/>
            <person name="Sekiguchi Y."/>
        </authorList>
    </citation>
    <scope>NUCLEOTIDE SEQUENCE [LARGE SCALE GENOMIC DNA]</scope>
    <source>
        <strain evidence="2">NM-5</strain>
    </source>
</reference>
<name>A0A146GDC3_TERSA</name>
<dbReference type="Proteomes" id="UP000076023">
    <property type="component" value="Unassembled WGS sequence"/>
</dbReference>
<organism evidence="1 2">
    <name type="scientific">Terrimicrobium sacchariphilum</name>
    <dbReference type="NCBI Taxonomy" id="690879"/>
    <lineage>
        <taxon>Bacteria</taxon>
        <taxon>Pseudomonadati</taxon>
        <taxon>Verrucomicrobiota</taxon>
        <taxon>Terrimicrobiia</taxon>
        <taxon>Terrimicrobiales</taxon>
        <taxon>Terrimicrobiaceae</taxon>
        <taxon>Terrimicrobium</taxon>
    </lineage>
</organism>
<protein>
    <recommendedName>
        <fullName evidence="3">Bacteriocin-protection, YdeI or OmpD-Associated</fullName>
    </recommendedName>
</protein>
<dbReference type="OrthoDB" id="9796999at2"/>
<dbReference type="RefSeq" id="WP_075080149.1">
    <property type="nucleotide sequence ID" value="NZ_BDCO01000002.1"/>
</dbReference>
<evidence type="ECO:0000313" key="1">
    <source>
        <dbReference type="EMBL" id="GAT34528.1"/>
    </source>
</evidence>